<keyword evidence="4" id="KW-0187">Copper transport</keyword>
<dbReference type="RefSeq" id="XP_024498599.1">
    <property type="nucleotide sequence ID" value="XM_024645563.1"/>
</dbReference>
<keyword evidence="1 4" id="KW-0812">Transmembrane</keyword>
<evidence type="ECO:0000256" key="3">
    <source>
        <dbReference type="ARBA" id="ARBA00023136"/>
    </source>
</evidence>
<keyword evidence="4" id="KW-0813">Transport</keyword>
<name>A0A090KP59_STRRB</name>
<dbReference type="PANTHER" id="PTHR12483:SF115">
    <property type="entry name" value="COPPER TRANSPORT PROTEIN"/>
    <property type="match status" value="1"/>
</dbReference>
<sequence length="157" mass="18065">MNMLLHFGTKEFILFEFWKTGSFSGIFGSMIIVFLIAFLYEGIRKARIWMAKYELKNKNMESNQESFDQPLTPDVRANANISVPNNTISQFSFTKFPLDRFIHALLYGLQTTISFTLMLIIMTFNGWIIISAIFGMTIGYFTFNKSPLEEMSLGTCC</sequence>
<evidence type="ECO:0000313" key="8">
    <source>
        <dbReference type="WormBase" id="SRAE_X000113600"/>
    </source>
</evidence>
<dbReference type="PANTHER" id="PTHR12483">
    <property type="entry name" value="SOLUTE CARRIER FAMILY 31 COPPER TRANSPORTERS"/>
    <property type="match status" value="1"/>
</dbReference>
<evidence type="ECO:0000313" key="5">
    <source>
        <dbReference type="EMBL" id="CEF59388.1"/>
    </source>
</evidence>
<keyword evidence="2 4" id="KW-1133">Transmembrane helix</keyword>
<reference evidence="6" key="2">
    <citation type="submission" date="2014-09" db="EMBL/GenBank/DDBJ databases">
        <authorList>
            <person name="Martin A.A."/>
        </authorList>
    </citation>
    <scope>NUCLEOTIDE SEQUENCE</scope>
    <source>
        <strain evidence="6">ED321</strain>
    </source>
</reference>
<keyword evidence="4" id="KW-0186">Copper</keyword>
<evidence type="ECO:0000256" key="1">
    <source>
        <dbReference type="ARBA" id="ARBA00022692"/>
    </source>
</evidence>
<dbReference type="AlphaFoldDB" id="A0A090KP59"/>
<dbReference type="Proteomes" id="UP000035682">
    <property type="component" value="Unplaced"/>
</dbReference>
<organism evidence="5">
    <name type="scientific">Strongyloides ratti</name>
    <name type="common">Parasitic roundworm</name>
    <dbReference type="NCBI Taxonomy" id="34506"/>
    <lineage>
        <taxon>Eukaryota</taxon>
        <taxon>Metazoa</taxon>
        <taxon>Ecdysozoa</taxon>
        <taxon>Nematoda</taxon>
        <taxon>Chromadorea</taxon>
        <taxon>Rhabditida</taxon>
        <taxon>Tylenchina</taxon>
        <taxon>Panagrolaimomorpha</taxon>
        <taxon>Strongyloidoidea</taxon>
        <taxon>Strongyloididae</taxon>
        <taxon>Strongyloides</taxon>
    </lineage>
</organism>
<evidence type="ECO:0000256" key="4">
    <source>
        <dbReference type="RuleBase" id="RU367022"/>
    </source>
</evidence>
<protein>
    <recommendedName>
        <fullName evidence="4">Copper transport protein</fullName>
    </recommendedName>
</protein>
<feature type="transmembrane region" description="Helical" evidence="4">
    <location>
        <begin position="20"/>
        <end position="40"/>
    </location>
</feature>
<evidence type="ECO:0000313" key="6">
    <source>
        <dbReference type="Proteomes" id="UP000035682"/>
    </source>
</evidence>
<keyword evidence="6" id="KW-1185">Reference proteome</keyword>
<evidence type="ECO:0000313" key="7">
    <source>
        <dbReference type="WBParaSite" id="SRAE_X000113600.1"/>
    </source>
</evidence>
<comment type="subcellular location">
    <subcellularLocation>
        <location evidence="4">Membrane</location>
        <topology evidence="4">Multi-pass membrane protein</topology>
    </subcellularLocation>
</comment>
<dbReference type="Pfam" id="PF04145">
    <property type="entry name" value="Ctr"/>
    <property type="match status" value="1"/>
</dbReference>
<dbReference type="GO" id="GO:0005375">
    <property type="term" value="F:copper ion transmembrane transporter activity"/>
    <property type="evidence" value="ECO:0007669"/>
    <property type="project" value="UniProtKB-UniRule"/>
</dbReference>
<dbReference type="GeneID" id="36384196"/>
<feature type="transmembrane region" description="Helical" evidence="4">
    <location>
        <begin position="101"/>
        <end position="121"/>
    </location>
</feature>
<dbReference type="EMBL" id="LN609396">
    <property type="protein sequence ID" value="CEF59388.1"/>
    <property type="molecule type" value="Genomic_DNA"/>
</dbReference>
<evidence type="ECO:0000256" key="2">
    <source>
        <dbReference type="ARBA" id="ARBA00022989"/>
    </source>
</evidence>
<feature type="transmembrane region" description="Helical" evidence="4">
    <location>
        <begin position="127"/>
        <end position="143"/>
    </location>
</feature>
<keyword evidence="4" id="KW-0406">Ion transport</keyword>
<dbReference type="InterPro" id="IPR007274">
    <property type="entry name" value="Cop_transporter"/>
</dbReference>
<dbReference type="CTD" id="36384196"/>
<accession>A0A090KP59</accession>
<reference evidence="5" key="1">
    <citation type="submission" date="2014-09" db="EMBL/GenBank/DDBJ databases">
        <authorList>
            <person name="Aslett A.Martin."/>
        </authorList>
    </citation>
    <scope>NUCLEOTIDE SEQUENCE</scope>
    <source>
        <strain evidence="5">ED321 Heterogonic</strain>
    </source>
</reference>
<dbReference type="OMA" id="MMPMHFF"/>
<comment type="similarity">
    <text evidence="4">Belongs to the copper transporter (Ctr) (TC 1.A.56) family. SLC31A subfamily.</text>
</comment>
<gene>
    <name evidence="5 7 8" type="ORF">SRAE_X000113600</name>
</gene>
<reference evidence="7" key="3">
    <citation type="submission" date="2020-12" db="UniProtKB">
        <authorList>
            <consortium name="WormBaseParasite"/>
        </authorList>
    </citation>
    <scope>IDENTIFICATION</scope>
</reference>
<dbReference type="OrthoDB" id="161814at2759"/>
<dbReference type="GO" id="GO:0016020">
    <property type="term" value="C:membrane"/>
    <property type="evidence" value="ECO:0007669"/>
    <property type="project" value="UniProtKB-SubCell"/>
</dbReference>
<keyword evidence="3 4" id="KW-0472">Membrane</keyword>
<dbReference type="WormBase" id="SRAE_X000113600">
    <property type="protein sequence ID" value="SRP03837"/>
    <property type="gene ID" value="WBGene00266702"/>
</dbReference>
<proteinExistence type="inferred from homology"/>
<dbReference type="WBParaSite" id="SRAE_X000113600.1">
    <property type="protein sequence ID" value="SRAE_X000113600.1"/>
    <property type="gene ID" value="WBGene00266702"/>
</dbReference>